<evidence type="ECO:0000256" key="1">
    <source>
        <dbReference type="ARBA" id="ARBA00037690"/>
    </source>
</evidence>
<dbReference type="GO" id="GO:0012505">
    <property type="term" value="C:endomembrane system"/>
    <property type="evidence" value="ECO:0007669"/>
    <property type="project" value="TreeGrafter"/>
</dbReference>
<comment type="function">
    <text evidence="1">Heme-binding protein which promotes neuronal but not astrocyte differentiation.</text>
</comment>
<dbReference type="PANTHER" id="PTHR10281">
    <property type="entry name" value="MEMBRANE-ASSOCIATED PROGESTERONE RECEPTOR COMPONENT-RELATED"/>
    <property type="match status" value="1"/>
</dbReference>
<feature type="chain" id="PRO_5018759470" description="Neuferricin" evidence="6">
    <location>
        <begin position="25"/>
        <end position="260"/>
    </location>
</feature>
<evidence type="ECO:0000256" key="5">
    <source>
        <dbReference type="SAM" id="Phobius"/>
    </source>
</evidence>
<dbReference type="Ensembl" id="ENSNBRT00000009849.1">
    <property type="protein sequence ID" value="ENSNBRP00000009581.1"/>
    <property type="gene ID" value="ENSNBRG00000007486.1"/>
</dbReference>
<evidence type="ECO:0000256" key="3">
    <source>
        <dbReference type="ARBA" id="ARBA00039568"/>
    </source>
</evidence>
<dbReference type="AlphaFoldDB" id="A0A3Q4GKU5"/>
<evidence type="ECO:0000313" key="8">
    <source>
        <dbReference type="Ensembl" id="ENSNBRP00000009581.1"/>
    </source>
</evidence>
<accession>A0A3Q4GKU5</accession>
<dbReference type="InterPro" id="IPR050577">
    <property type="entry name" value="MAPR/NEUFC/NENF-like"/>
</dbReference>
<evidence type="ECO:0000256" key="6">
    <source>
        <dbReference type="SAM" id="SignalP"/>
    </source>
</evidence>
<dbReference type="InterPro" id="IPR036400">
    <property type="entry name" value="Cyt_B5-like_heme/steroid_sf"/>
</dbReference>
<dbReference type="STRING" id="32507.ENSNBRP00000009581"/>
<dbReference type="Gene3D" id="3.10.120.10">
    <property type="entry name" value="Cytochrome b5-like heme/steroid binding domain"/>
    <property type="match status" value="2"/>
</dbReference>
<proteinExistence type="inferred from homology"/>
<dbReference type="GeneTree" id="ENSGT00940000160156"/>
<organism evidence="8 9">
    <name type="scientific">Neolamprologus brichardi</name>
    <name type="common">Fairy cichlid</name>
    <name type="synonym">Lamprologus brichardi</name>
    <dbReference type="NCBI Taxonomy" id="32507"/>
    <lineage>
        <taxon>Eukaryota</taxon>
        <taxon>Metazoa</taxon>
        <taxon>Chordata</taxon>
        <taxon>Craniata</taxon>
        <taxon>Vertebrata</taxon>
        <taxon>Euteleostomi</taxon>
        <taxon>Actinopterygii</taxon>
        <taxon>Neopterygii</taxon>
        <taxon>Teleostei</taxon>
        <taxon>Neoteleostei</taxon>
        <taxon>Acanthomorphata</taxon>
        <taxon>Ovalentaria</taxon>
        <taxon>Cichlomorphae</taxon>
        <taxon>Cichliformes</taxon>
        <taxon>Cichlidae</taxon>
        <taxon>African cichlids</taxon>
        <taxon>Pseudocrenilabrinae</taxon>
        <taxon>Lamprologini</taxon>
        <taxon>Neolamprologus</taxon>
    </lineage>
</organism>
<evidence type="ECO:0000256" key="4">
    <source>
        <dbReference type="ARBA" id="ARBA00042241"/>
    </source>
</evidence>
<keyword evidence="9" id="KW-1185">Reference proteome</keyword>
<dbReference type="Proteomes" id="UP000261580">
    <property type="component" value="Unassembled WGS sequence"/>
</dbReference>
<dbReference type="SMART" id="SM01117">
    <property type="entry name" value="Cyt-b5"/>
    <property type="match status" value="1"/>
</dbReference>
<reference evidence="8" key="2">
    <citation type="submission" date="2025-09" db="UniProtKB">
        <authorList>
            <consortium name="Ensembl"/>
        </authorList>
    </citation>
    <scope>IDENTIFICATION</scope>
</reference>
<keyword evidence="5" id="KW-1133">Transmembrane helix</keyword>
<name>A0A3Q4GKU5_NEOBR</name>
<evidence type="ECO:0000313" key="9">
    <source>
        <dbReference type="Proteomes" id="UP000261580"/>
    </source>
</evidence>
<protein>
    <recommendedName>
        <fullName evidence="3">Neuferricin</fullName>
    </recommendedName>
    <alternativeName>
        <fullName evidence="4">Cytochrome b5 domain-containing protein 2</fullName>
    </alternativeName>
</protein>
<dbReference type="GO" id="GO:0016020">
    <property type="term" value="C:membrane"/>
    <property type="evidence" value="ECO:0007669"/>
    <property type="project" value="TreeGrafter"/>
</dbReference>
<feature type="transmembrane region" description="Helical" evidence="5">
    <location>
        <begin position="228"/>
        <end position="249"/>
    </location>
</feature>
<dbReference type="PANTHER" id="PTHR10281:SF4">
    <property type="entry name" value="NEUFERRICIN"/>
    <property type="match status" value="1"/>
</dbReference>
<comment type="similarity">
    <text evidence="2">Belongs to the cytochrome b5 family. MAPR subfamily.</text>
</comment>
<feature type="domain" description="Cytochrome b5 heme-binding" evidence="7">
    <location>
        <begin position="40"/>
        <end position="168"/>
    </location>
</feature>
<keyword evidence="5" id="KW-0472">Membrane</keyword>
<reference evidence="8" key="1">
    <citation type="submission" date="2025-08" db="UniProtKB">
        <authorList>
            <consortium name="Ensembl"/>
        </authorList>
    </citation>
    <scope>IDENTIFICATION</scope>
</reference>
<keyword evidence="5" id="KW-0812">Transmembrane</keyword>
<sequence>MLSYVVVALLSVSLAVLLIPPDWSAMFGTESSQGSPVRLLSRSELALHGGEQGSMGLYLAILGHVFDVHKGEKHYGPGGAYHFMAGDPSFVSRLWIPRVVLTVLYIPPLSLRVFVLSGKDASLAFITGDFTESGLTDDVSSLSPLEVVALYDWLAFYQRDYQHVGVLIGRFYNEAGAPTEALLRVQASLAEGKKLQAQSEAERIRFPSCNSEWTAASGGRFWCSTKRYVVLSQCCIILLMCNTAFLTLVGERSAHKETQG</sequence>
<dbReference type="InterPro" id="IPR001199">
    <property type="entry name" value="Cyt_B5-like_heme/steroid-bd"/>
</dbReference>
<dbReference type="SUPFAM" id="SSF55856">
    <property type="entry name" value="Cytochrome b5-like heme/steroid binding domain"/>
    <property type="match status" value="2"/>
</dbReference>
<evidence type="ECO:0000256" key="2">
    <source>
        <dbReference type="ARBA" id="ARBA00038357"/>
    </source>
</evidence>
<feature type="signal peptide" evidence="6">
    <location>
        <begin position="1"/>
        <end position="24"/>
    </location>
</feature>
<evidence type="ECO:0000259" key="7">
    <source>
        <dbReference type="SMART" id="SM01117"/>
    </source>
</evidence>
<keyword evidence="6" id="KW-0732">Signal</keyword>
<dbReference type="Bgee" id="ENSNBRG00000007486">
    <property type="expression patterns" value="Expressed in liver and 9 other cell types or tissues"/>
</dbReference>